<name>A0A2N5M7X1_9BACI</name>
<proteinExistence type="predicted"/>
<dbReference type="PANTHER" id="PTHR11638">
    <property type="entry name" value="ATP-DEPENDENT CLP PROTEASE"/>
    <property type="match status" value="1"/>
</dbReference>
<dbReference type="InterPro" id="IPR027417">
    <property type="entry name" value="P-loop_NTPase"/>
</dbReference>
<dbReference type="Gene3D" id="1.10.8.60">
    <property type="match status" value="1"/>
</dbReference>
<evidence type="ECO:0000313" key="4">
    <source>
        <dbReference type="EMBL" id="PLT30393.1"/>
    </source>
</evidence>
<dbReference type="InterPro" id="IPR050130">
    <property type="entry name" value="ClpA_ClpB"/>
</dbReference>
<keyword evidence="5" id="KW-1185">Reference proteome</keyword>
<dbReference type="InterPro" id="IPR019489">
    <property type="entry name" value="Clp_ATPase_C"/>
</dbReference>
<sequence length="104" mass="11653">MLALLENPSGIFTRSLNEITGIVEKILNGLSVRLSEQGIKLEVSHRARKLISKEGYDPVYGARPLKRYIQKHIETKVAREIIKGLQSDCLQIDVENGDLIIIPS</sequence>
<evidence type="ECO:0000256" key="1">
    <source>
        <dbReference type="ARBA" id="ARBA00022741"/>
    </source>
</evidence>
<dbReference type="EMBL" id="PGUY01000022">
    <property type="protein sequence ID" value="PLT30393.1"/>
    <property type="molecule type" value="Genomic_DNA"/>
</dbReference>
<dbReference type="OrthoDB" id="9803641at2"/>
<dbReference type="AlphaFoldDB" id="A0A2N5M7X1"/>
<dbReference type="Pfam" id="PF10431">
    <property type="entry name" value="ClpB_D2-small"/>
    <property type="match status" value="1"/>
</dbReference>
<dbReference type="SUPFAM" id="SSF52540">
    <property type="entry name" value="P-loop containing nucleoside triphosphate hydrolases"/>
    <property type="match status" value="1"/>
</dbReference>
<comment type="caution">
    <text evidence="4">The sequence shown here is derived from an EMBL/GenBank/DDBJ whole genome shotgun (WGS) entry which is preliminary data.</text>
</comment>
<evidence type="ECO:0000259" key="3">
    <source>
        <dbReference type="SMART" id="SM01086"/>
    </source>
</evidence>
<evidence type="ECO:0000313" key="5">
    <source>
        <dbReference type="Proteomes" id="UP000234748"/>
    </source>
</evidence>
<evidence type="ECO:0000256" key="2">
    <source>
        <dbReference type="ARBA" id="ARBA00022840"/>
    </source>
</evidence>
<dbReference type="GO" id="GO:0005524">
    <property type="term" value="F:ATP binding"/>
    <property type="evidence" value="ECO:0007669"/>
    <property type="project" value="UniProtKB-KW"/>
</dbReference>
<dbReference type="Proteomes" id="UP000234748">
    <property type="component" value="Unassembled WGS sequence"/>
</dbReference>
<protein>
    <recommendedName>
        <fullName evidence="3">Clp ATPase C-terminal domain-containing protein</fullName>
    </recommendedName>
</protein>
<organism evidence="4 5">
    <name type="scientific">Peribacillus deserti</name>
    <dbReference type="NCBI Taxonomy" id="673318"/>
    <lineage>
        <taxon>Bacteria</taxon>
        <taxon>Bacillati</taxon>
        <taxon>Bacillota</taxon>
        <taxon>Bacilli</taxon>
        <taxon>Bacillales</taxon>
        <taxon>Bacillaceae</taxon>
        <taxon>Peribacillus</taxon>
    </lineage>
</organism>
<dbReference type="GO" id="GO:0034605">
    <property type="term" value="P:cellular response to heat"/>
    <property type="evidence" value="ECO:0007669"/>
    <property type="project" value="TreeGrafter"/>
</dbReference>
<accession>A0A2N5M7X1</accession>
<dbReference type="RefSeq" id="WP_101641146.1">
    <property type="nucleotide sequence ID" value="NZ_PGUY01000022.1"/>
</dbReference>
<dbReference type="GO" id="GO:0016887">
    <property type="term" value="F:ATP hydrolysis activity"/>
    <property type="evidence" value="ECO:0007669"/>
    <property type="project" value="TreeGrafter"/>
</dbReference>
<feature type="domain" description="Clp ATPase C-terminal" evidence="3">
    <location>
        <begin position="15"/>
        <end position="101"/>
    </location>
</feature>
<keyword evidence="2" id="KW-0067">ATP-binding</keyword>
<dbReference type="GO" id="GO:0005737">
    <property type="term" value="C:cytoplasm"/>
    <property type="evidence" value="ECO:0007669"/>
    <property type="project" value="TreeGrafter"/>
</dbReference>
<reference evidence="4 5" key="1">
    <citation type="submission" date="2017-11" db="EMBL/GenBank/DDBJ databases">
        <title>Comparitive Functional Genomics of Dry Heat Resistant strains isolated from the Viking Spacecraft.</title>
        <authorList>
            <person name="Seuylemezian A."/>
            <person name="Cooper K."/>
            <person name="Vaishampayan P."/>
        </authorList>
    </citation>
    <scope>NUCLEOTIDE SEQUENCE [LARGE SCALE GENOMIC DNA]</scope>
    <source>
        <strain evidence="4 5">V1-29</strain>
    </source>
</reference>
<keyword evidence="1" id="KW-0547">Nucleotide-binding</keyword>
<dbReference type="SMART" id="SM01086">
    <property type="entry name" value="ClpB_D2-small"/>
    <property type="match status" value="1"/>
</dbReference>
<dbReference type="PANTHER" id="PTHR11638:SF18">
    <property type="entry name" value="HEAT SHOCK PROTEIN 104"/>
    <property type="match status" value="1"/>
</dbReference>
<gene>
    <name evidence="4" type="ORF">CUU66_07940</name>
</gene>